<evidence type="ECO:0000313" key="2">
    <source>
        <dbReference type="EMBL" id="GMH02366.1"/>
    </source>
</evidence>
<keyword evidence="3" id="KW-1185">Reference proteome</keyword>
<proteinExistence type="predicted"/>
<dbReference type="EMBL" id="BSYO01000003">
    <property type="protein sequence ID" value="GMH02366.1"/>
    <property type="molecule type" value="Genomic_DNA"/>
</dbReference>
<dbReference type="Proteomes" id="UP001279734">
    <property type="component" value="Unassembled WGS sequence"/>
</dbReference>
<name>A0AAD3S110_NEPGR</name>
<organism evidence="2 3">
    <name type="scientific">Nepenthes gracilis</name>
    <name type="common">Slender pitcher plant</name>
    <dbReference type="NCBI Taxonomy" id="150966"/>
    <lineage>
        <taxon>Eukaryota</taxon>
        <taxon>Viridiplantae</taxon>
        <taxon>Streptophyta</taxon>
        <taxon>Embryophyta</taxon>
        <taxon>Tracheophyta</taxon>
        <taxon>Spermatophyta</taxon>
        <taxon>Magnoliopsida</taxon>
        <taxon>eudicotyledons</taxon>
        <taxon>Gunneridae</taxon>
        <taxon>Pentapetalae</taxon>
        <taxon>Caryophyllales</taxon>
        <taxon>Nepenthaceae</taxon>
        <taxon>Nepenthes</taxon>
    </lineage>
</organism>
<gene>
    <name evidence="2" type="ORF">Nepgr_004205</name>
</gene>
<evidence type="ECO:0000256" key="1">
    <source>
        <dbReference type="SAM" id="MobiDB-lite"/>
    </source>
</evidence>
<protein>
    <submittedName>
        <fullName evidence="2">Uncharacterized protein</fullName>
    </submittedName>
</protein>
<reference evidence="2" key="1">
    <citation type="submission" date="2023-05" db="EMBL/GenBank/DDBJ databases">
        <title>Nepenthes gracilis genome sequencing.</title>
        <authorList>
            <person name="Fukushima K."/>
        </authorList>
    </citation>
    <scope>NUCLEOTIDE SEQUENCE</scope>
    <source>
        <strain evidence="2">SING2019-196</strain>
    </source>
</reference>
<sequence length="72" mass="8249">MDSYQLERGCSSVDRAQNPHHGVRQREESCGEANAFSFTRFNVEKPWMDSLGFDGIGLTKGTHLNLIFWIFL</sequence>
<comment type="caution">
    <text evidence="2">The sequence shown here is derived from an EMBL/GenBank/DDBJ whole genome shotgun (WGS) entry which is preliminary data.</text>
</comment>
<dbReference type="AlphaFoldDB" id="A0AAD3S110"/>
<feature type="region of interest" description="Disordered" evidence="1">
    <location>
        <begin position="1"/>
        <end position="27"/>
    </location>
</feature>
<evidence type="ECO:0000313" key="3">
    <source>
        <dbReference type="Proteomes" id="UP001279734"/>
    </source>
</evidence>
<accession>A0AAD3S110</accession>